<evidence type="ECO:0000313" key="4">
    <source>
        <dbReference type="Proteomes" id="UP000295794"/>
    </source>
</evidence>
<proteinExistence type="predicted"/>
<reference evidence="1 3" key="1">
    <citation type="submission" date="2018-06" db="EMBL/GenBank/DDBJ databases">
        <authorList>
            <consortium name="Pathogen Informatics"/>
            <person name="Doyle S."/>
        </authorList>
    </citation>
    <scope>NUCLEOTIDE SEQUENCE [LARGE SCALE GENOMIC DNA]</scope>
    <source>
        <strain evidence="1 3">NCTC11159</strain>
    </source>
</reference>
<dbReference type="Proteomes" id="UP000255108">
    <property type="component" value="Unassembled WGS sequence"/>
</dbReference>
<sequence>MKIIPRASLLIAAVAAVACKPSQPSADYLAVCEGQPLRTVERRNQAMEDGYEIDRRYNCITKQSAKVLAEQKALWEAANTPEAKAARQAEFERRVSESKISLEAKAEAEARTERERQWTAAEAAPIETVEINSATELQLAGLQGLSADVAHQILEERTKARFKGWDDVVRRVTGLSAAETAVRASAFGLTVNGRSLDSAEPDSSMARYAREKWLRRNG</sequence>
<dbReference type="AlphaFoldDB" id="A0A377Q693"/>
<evidence type="ECO:0000313" key="3">
    <source>
        <dbReference type="Proteomes" id="UP000255108"/>
    </source>
</evidence>
<dbReference type="EMBL" id="UGHR01000001">
    <property type="protein sequence ID" value="STQ90796.1"/>
    <property type="molecule type" value="Genomic_DNA"/>
</dbReference>
<dbReference type="SUPFAM" id="SSF160975">
    <property type="entry name" value="AF1531-like"/>
    <property type="match status" value="1"/>
</dbReference>
<organism evidence="1 3">
    <name type="scientific">Iodobacter fluviatilis</name>
    <dbReference type="NCBI Taxonomy" id="537"/>
    <lineage>
        <taxon>Bacteria</taxon>
        <taxon>Pseudomonadati</taxon>
        <taxon>Pseudomonadota</taxon>
        <taxon>Betaproteobacteria</taxon>
        <taxon>Neisseriales</taxon>
        <taxon>Chitinibacteraceae</taxon>
        <taxon>Iodobacter</taxon>
    </lineage>
</organism>
<dbReference type="Gene3D" id="1.10.150.320">
    <property type="entry name" value="Photosystem II 12 kDa extrinsic protein"/>
    <property type="match status" value="1"/>
</dbReference>
<protein>
    <submittedName>
        <fullName evidence="1">Uncharacterized protein</fullName>
    </submittedName>
</protein>
<dbReference type="PROSITE" id="PS51257">
    <property type="entry name" value="PROKAR_LIPOPROTEIN"/>
    <property type="match status" value="1"/>
</dbReference>
<name>A0A377Q693_9NEIS</name>
<keyword evidence="4" id="KW-1185">Reference proteome</keyword>
<dbReference type="EMBL" id="SMBT01000002">
    <property type="protein sequence ID" value="TCU89426.1"/>
    <property type="molecule type" value="Genomic_DNA"/>
</dbReference>
<gene>
    <name evidence="2" type="ORF">EV682_102338</name>
    <name evidence="1" type="ORF">NCTC11159_01863</name>
</gene>
<evidence type="ECO:0000313" key="2">
    <source>
        <dbReference type="EMBL" id="TCU89426.1"/>
    </source>
</evidence>
<dbReference type="Proteomes" id="UP000295794">
    <property type="component" value="Unassembled WGS sequence"/>
</dbReference>
<reference evidence="2 4" key="2">
    <citation type="submission" date="2019-03" db="EMBL/GenBank/DDBJ databases">
        <title>Genomic Encyclopedia of Type Strains, Phase IV (KMG-IV): sequencing the most valuable type-strain genomes for metagenomic binning, comparative biology and taxonomic classification.</title>
        <authorList>
            <person name="Goeker M."/>
        </authorList>
    </citation>
    <scope>NUCLEOTIDE SEQUENCE [LARGE SCALE GENOMIC DNA]</scope>
    <source>
        <strain evidence="2 4">DSM 3764</strain>
    </source>
</reference>
<evidence type="ECO:0000313" key="1">
    <source>
        <dbReference type="EMBL" id="STQ90796.1"/>
    </source>
</evidence>
<accession>A0A377Q693</accession>